<reference evidence="3 4" key="1">
    <citation type="submission" date="2021-05" db="EMBL/GenBank/DDBJ databases">
        <title>Description of Cellulomonas sp. DKR-3 sp. nov.</title>
        <authorList>
            <person name="Dahal R.H."/>
            <person name="Chaudhary D.K."/>
        </authorList>
    </citation>
    <scope>NUCLEOTIDE SEQUENCE [LARGE SCALE GENOMIC DNA]</scope>
    <source>
        <strain evidence="3 4">DKR-3</strain>
    </source>
</reference>
<dbReference type="Proteomes" id="UP000722125">
    <property type="component" value="Unassembled WGS sequence"/>
</dbReference>
<proteinExistence type="predicted"/>
<evidence type="ECO:0000256" key="2">
    <source>
        <dbReference type="SAM" id="Phobius"/>
    </source>
</evidence>
<dbReference type="RefSeq" id="WP_214352291.1">
    <property type="nucleotide sequence ID" value="NZ_JAHBOH010000002.1"/>
</dbReference>
<feature type="transmembrane region" description="Helical" evidence="2">
    <location>
        <begin position="12"/>
        <end position="34"/>
    </location>
</feature>
<feature type="transmembrane region" description="Helical" evidence="2">
    <location>
        <begin position="163"/>
        <end position="185"/>
    </location>
</feature>
<keyword evidence="2" id="KW-0472">Membrane</keyword>
<dbReference type="Pfam" id="PF12679">
    <property type="entry name" value="ABC2_membrane_2"/>
    <property type="match status" value="1"/>
</dbReference>
<evidence type="ECO:0000256" key="1">
    <source>
        <dbReference type="SAM" id="MobiDB-lite"/>
    </source>
</evidence>
<keyword evidence="2" id="KW-0812">Transmembrane</keyword>
<feature type="region of interest" description="Disordered" evidence="1">
    <location>
        <begin position="62"/>
        <end position="86"/>
    </location>
</feature>
<gene>
    <name evidence="3" type="ORF">KIN34_13915</name>
</gene>
<evidence type="ECO:0000313" key="4">
    <source>
        <dbReference type="Proteomes" id="UP000722125"/>
    </source>
</evidence>
<accession>A0ABS5U240</accession>
<keyword evidence="2" id="KW-1133">Transmembrane helix</keyword>
<keyword evidence="4" id="KW-1185">Reference proteome</keyword>
<feature type="transmembrane region" description="Helical" evidence="2">
    <location>
        <begin position="216"/>
        <end position="237"/>
    </location>
</feature>
<evidence type="ECO:0000313" key="3">
    <source>
        <dbReference type="EMBL" id="MBT0995381.1"/>
    </source>
</evidence>
<feature type="transmembrane region" description="Helical" evidence="2">
    <location>
        <begin position="113"/>
        <end position="142"/>
    </location>
</feature>
<comment type="caution">
    <text evidence="3">The sequence shown here is derived from an EMBL/GenBank/DDBJ whole genome shotgun (WGS) entry which is preliminary data.</text>
</comment>
<feature type="transmembrane region" description="Helical" evidence="2">
    <location>
        <begin position="244"/>
        <end position="263"/>
    </location>
</feature>
<protein>
    <submittedName>
        <fullName evidence="3">ABC transporter permease subunit</fullName>
    </submittedName>
</protein>
<sequence>MIRLIRTELYRWSGRTLLWVLAAATVAFAVIVPLNAWTESRPPSQQDYERAQDQLEQQQQMMQEQLDSCLEGQEAEREATGDPTLDWGCEWEPRVEDFLPWRQYFDTEAESGVAGMAIVLVLAGVLMGASFVAAEFSTGAIGNWLTFAPRRGRVLTSKLTATALGYLPTVVVATVVLVGGSWLGFRLNDAMQNPSVYVDEAGAGPDLMTPANLTLMGLRIVAVAIAMAVAGAALGFLLRHTAAVLGVLLGWAVLVEGFLRVQAPKLQPYTLAVNLDAWVRGGTQYGIERCEYDADNGGTMCETIYHDVSQAHGAVVLGIVLVVLVGLAALVFRRRDVS</sequence>
<organism evidence="3 4">
    <name type="scientific">Cellulomonas fulva</name>
    <dbReference type="NCBI Taxonomy" id="2835530"/>
    <lineage>
        <taxon>Bacteria</taxon>
        <taxon>Bacillati</taxon>
        <taxon>Actinomycetota</taxon>
        <taxon>Actinomycetes</taxon>
        <taxon>Micrococcales</taxon>
        <taxon>Cellulomonadaceae</taxon>
        <taxon>Cellulomonas</taxon>
    </lineage>
</organism>
<feature type="transmembrane region" description="Helical" evidence="2">
    <location>
        <begin position="313"/>
        <end position="332"/>
    </location>
</feature>
<dbReference type="EMBL" id="JAHBOH010000002">
    <property type="protein sequence ID" value="MBT0995381.1"/>
    <property type="molecule type" value="Genomic_DNA"/>
</dbReference>
<name>A0ABS5U240_9CELL</name>